<keyword evidence="23" id="KW-1185">Reference proteome</keyword>
<evidence type="ECO:0000256" key="5">
    <source>
        <dbReference type="ARBA" id="ARBA00022475"/>
    </source>
</evidence>
<evidence type="ECO:0000256" key="11">
    <source>
        <dbReference type="ARBA" id="ARBA00022989"/>
    </source>
</evidence>
<feature type="transmembrane region" description="Helical" evidence="21">
    <location>
        <begin position="177"/>
        <end position="201"/>
    </location>
</feature>
<comment type="caution">
    <text evidence="22">The sequence shown here is derived from an EMBL/GenBank/DDBJ whole genome shotgun (WGS) entry which is preliminary data.</text>
</comment>
<evidence type="ECO:0000256" key="6">
    <source>
        <dbReference type="ARBA" id="ARBA00022568"/>
    </source>
</evidence>
<dbReference type="AlphaFoldDB" id="A0AAD3RN58"/>
<keyword evidence="6" id="KW-0109">Calcium transport</keyword>
<dbReference type="GO" id="GO:0005262">
    <property type="term" value="F:calcium channel activity"/>
    <property type="evidence" value="ECO:0007669"/>
    <property type="project" value="TreeGrafter"/>
</dbReference>
<dbReference type="GO" id="GO:0005886">
    <property type="term" value="C:plasma membrane"/>
    <property type="evidence" value="ECO:0007669"/>
    <property type="project" value="UniProtKB-SubCell"/>
</dbReference>
<proteinExistence type="inferred from homology"/>
<comment type="catalytic activity">
    <reaction evidence="15">
        <text>Ca(2+)(out) + K(+)(out) + 4 Na(+)(in) = Ca(2+)(in) + K(+)(in) + 4 Na(+)(out)</text>
        <dbReference type="Rhea" id="RHEA:69967"/>
        <dbReference type="ChEBI" id="CHEBI:29101"/>
        <dbReference type="ChEBI" id="CHEBI:29103"/>
        <dbReference type="ChEBI" id="CHEBI:29108"/>
    </reaction>
</comment>
<reference evidence="22" key="1">
    <citation type="submission" date="2022-08" db="EMBL/GenBank/DDBJ databases">
        <title>Genome sequencing of akame (Lates japonicus).</title>
        <authorList>
            <person name="Hashiguchi Y."/>
            <person name="Takahashi H."/>
        </authorList>
    </citation>
    <scope>NUCLEOTIDE SEQUENCE</scope>
    <source>
        <strain evidence="22">Kochi</strain>
    </source>
</reference>
<evidence type="ECO:0000256" key="13">
    <source>
        <dbReference type="ARBA" id="ARBA00023136"/>
    </source>
</evidence>
<gene>
    <name evidence="22" type="ORF">AKAME5_002647100</name>
</gene>
<dbReference type="GO" id="GO:0007601">
    <property type="term" value="P:visual perception"/>
    <property type="evidence" value="ECO:0007669"/>
    <property type="project" value="UniProtKB-KW"/>
</dbReference>
<comment type="similarity">
    <text evidence="2">Belongs to the Ca(2+):cation antiporter (CaCA) (TC 2.A.19) family. SLC24A subfamily.</text>
</comment>
<dbReference type="GO" id="GO:0008273">
    <property type="term" value="F:calcium, potassium:sodium antiporter activity"/>
    <property type="evidence" value="ECO:0007669"/>
    <property type="project" value="TreeGrafter"/>
</dbReference>
<dbReference type="InterPro" id="IPR004481">
    <property type="entry name" value="K/Na/Ca-exchanger"/>
</dbReference>
<protein>
    <recommendedName>
        <fullName evidence="16">Sodium/potassium/calcium exchanger 1</fullName>
    </recommendedName>
    <alternativeName>
        <fullName evidence="17">Na(+)/K(+)/Ca(2+)-exchange protein 1</fullName>
    </alternativeName>
    <alternativeName>
        <fullName evidence="18">Retinal rod Na-Ca+K exchanger</fullName>
    </alternativeName>
    <alternativeName>
        <fullName evidence="19">Solute carrier family 24 member 1</fullName>
    </alternativeName>
</protein>
<feature type="transmembrane region" description="Helical" evidence="21">
    <location>
        <begin position="138"/>
        <end position="157"/>
    </location>
</feature>
<dbReference type="GO" id="GO:0060292">
    <property type="term" value="P:long-term synaptic depression"/>
    <property type="evidence" value="ECO:0007669"/>
    <property type="project" value="TreeGrafter"/>
</dbReference>
<dbReference type="PANTHER" id="PTHR10846">
    <property type="entry name" value="SODIUM/POTASSIUM/CALCIUM EXCHANGER"/>
    <property type="match status" value="1"/>
</dbReference>
<evidence type="ECO:0000256" key="17">
    <source>
        <dbReference type="ARBA" id="ARBA00042035"/>
    </source>
</evidence>
<keyword evidence="3" id="KW-0813">Transport</keyword>
<dbReference type="EMBL" id="BRZM01002724">
    <property type="protein sequence ID" value="GLD75138.1"/>
    <property type="molecule type" value="Genomic_DNA"/>
</dbReference>
<keyword evidence="7" id="KW-0716">Sensory transduction</keyword>
<keyword evidence="12" id="KW-0406">Ion transport</keyword>
<evidence type="ECO:0000256" key="16">
    <source>
        <dbReference type="ARBA" id="ARBA00040585"/>
    </source>
</evidence>
<evidence type="ECO:0000256" key="21">
    <source>
        <dbReference type="SAM" id="Phobius"/>
    </source>
</evidence>
<evidence type="ECO:0000256" key="8">
    <source>
        <dbReference type="ARBA" id="ARBA00022692"/>
    </source>
</evidence>
<evidence type="ECO:0000256" key="15">
    <source>
        <dbReference type="ARBA" id="ARBA00033627"/>
    </source>
</evidence>
<keyword evidence="5" id="KW-1003">Cell membrane</keyword>
<evidence type="ECO:0000313" key="23">
    <source>
        <dbReference type="Proteomes" id="UP001279410"/>
    </source>
</evidence>
<dbReference type="PANTHER" id="PTHR10846:SF36">
    <property type="entry name" value="SODIUM_POTASSIUM_CALCIUM EXCHANGER 1"/>
    <property type="match status" value="1"/>
</dbReference>
<evidence type="ECO:0000256" key="3">
    <source>
        <dbReference type="ARBA" id="ARBA00022448"/>
    </source>
</evidence>
<evidence type="ECO:0000256" key="9">
    <source>
        <dbReference type="ARBA" id="ARBA00022837"/>
    </source>
</evidence>
<evidence type="ECO:0000256" key="1">
    <source>
        <dbReference type="ARBA" id="ARBA00004651"/>
    </source>
</evidence>
<keyword evidence="14" id="KW-0844">Vision</keyword>
<evidence type="ECO:0000313" key="22">
    <source>
        <dbReference type="EMBL" id="GLD75138.1"/>
    </source>
</evidence>
<keyword evidence="9" id="KW-0106">Calcium</keyword>
<evidence type="ECO:0000256" key="19">
    <source>
        <dbReference type="ARBA" id="ARBA00042684"/>
    </source>
</evidence>
<evidence type="ECO:0000256" key="2">
    <source>
        <dbReference type="ARBA" id="ARBA00005364"/>
    </source>
</evidence>
<evidence type="ECO:0000256" key="14">
    <source>
        <dbReference type="ARBA" id="ARBA00023305"/>
    </source>
</evidence>
<keyword evidence="10" id="KW-0769">Symport</keyword>
<evidence type="ECO:0000256" key="7">
    <source>
        <dbReference type="ARBA" id="ARBA00022606"/>
    </source>
</evidence>
<evidence type="ECO:0000256" key="20">
    <source>
        <dbReference type="ARBA" id="ARBA00045976"/>
    </source>
</evidence>
<evidence type="ECO:0000256" key="18">
    <source>
        <dbReference type="ARBA" id="ARBA00042297"/>
    </source>
</evidence>
<dbReference type="GO" id="GO:0006874">
    <property type="term" value="P:intracellular calcium ion homeostasis"/>
    <property type="evidence" value="ECO:0007669"/>
    <property type="project" value="TreeGrafter"/>
</dbReference>
<dbReference type="GO" id="GO:0060291">
    <property type="term" value="P:long-term synaptic potentiation"/>
    <property type="evidence" value="ECO:0007669"/>
    <property type="project" value="TreeGrafter"/>
</dbReference>
<dbReference type="GO" id="GO:0015293">
    <property type="term" value="F:symporter activity"/>
    <property type="evidence" value="ECO:0007669"/>
    <property type="project" value="UniProtKB-KW"/>
</dbReference>
<keyword evidence="13 21" id="KW-0472">Membrane</keyword>
<evidence type="ECO:0000256" key="12">
    <source>
        <dbReference type="ARBA" id="ARBA00023065"/>
    </source>
</evidence>
<organism evidence="22 23">
    <name type="scientific">Lates japonicus</name>
    <name type="common">Japanese lates</name>
    <dbReference type="NCBI Taxonomy" id="270547"/>
    <lineage>
        <taxon>Eukaryota</taxon>
        <taxon>Metazoa</taxon>
        <taxon>Chordata</taxon>
        <taxon>Craniata</taxon>
        <taxon>Vertebrata</taxon>
        <taxon>Euteleostomi</taxon>
        <taxon>Actinopterygii</taxon>
        <taxon>Neopterygii</taxon>
        <taxon>Teleostei</taxon>
        <taxon>Neoteleostei</taxon>
        <taxon>Acanthomorphata</taxon>
        <taxon>Carangaria</taxon>
        <taxon>Carangaria incertae sedis</taxon>
        <taxon>Centropomidae</taxon>
        <taxon>Lates</taxon>
    </lineage>
</organism>
<evidence type="ECO:0000256" key="4">
    <source>
        <dbReference type="ARBA" id="ARBA00022449"/>
    </source>
</evidence>
<keyword evidence="8 21" id="KW-0812">Transmembrane</keyword>
<keyword evidence="4" id="KW-0050">Antiport</keyword>
<dbReference type="Proteomes" id="UP001279410">
    <property type="component" value="Unassembled WGS sequence"/>
</dbReference>
<sequence>MQQAAHTRSRLRGFTSNRQLRPAQQFECWCIDTELCVKGKLPNNRSQHLCVRYAQLEGRSAAARGRAAGGTGVLLCFVYTLTLKARLSEPRASAQTGDVPRAEGGGDDVVEVDVREVVASNETEEEVVLPEWASAPSVGSAVFNILFVISMCVPFLPEMLHLTWWPLFERDLLHPGPYLLIIFFLDNMILWWESIMCWCWATSHVSFMRVQQSRSSRWSKTQLNNKHMWYRQGVWTAEEPGRSVGVTFRHRPRKK</sequence>
<accession>A0AAD3RN58</accession>
<comment type="subcellular location">
    <subcellularLocation>
        <location evidence="1">Cell membrane</location>
        <topology evidence="1">Multi-pass membrane protein</topology>
    </subcellularLocation>
</comment>
<evidence type="ECO:0000256" key="10">
    <source>
        <dbReference type="ARBA" id="ARBA00022847"/>
    </source>
</evidence>
<name>A0AAD3RN58_LATJO</name>
<keyword evidence="11 21" id="KW-1133">Transmembrane helix</keyword>
<comment type="function">
    <text evidence="20">Calcium, potassium:sodium antiporter that transports 1 Ca(2+) and 1 K(+) in exchange for 4 Na(+). Critical component of the visual transduction cascade, controlling the calcium concentration of outer segments during light and darkness. Light causes a rapid lowering of cytosolic free calcium in the outer segment of both retinal rod and cone photoreceptors and the light-induced lowering of calcium is caused by extrusion via this protein which plays a key role in the process of light adaptation.</text>
</comment>